<name>A0A8D8B028_CULPI</name>
<organism evidence="1">
    <name type="scientific">Culex pipiens</name>
    <name type="common">House mosquito</name>
    <dbReference type="NCBI Taxonomy" id="7175"/>
    <lineage>
        <taxon>Eukaryota</taxon>
        <taxon>Metazoa</taxon>
        <taxon>Ecdysozoa</taxon>
        <taxon>Arthropoda</taxon>
        <taxon>Hexapoda</taxon>
        <taxon>Insecta</taxon>
        <taxon>Pterygota</taxon>
        <taxon>Neoptera</taxon>
        <taxon>Endopterygota</taxon>
        <taxon>Diptera</taxon>
        <taxon>Nematocera</taxon>
        <taxon>Culicoidea</taxon>
        <taxon>Culicidae</taxon>
        <taxon>Culicinae</taxon>
        <taxon>Culicini</taxon>
        <taxon>Culex</taxon>
        <taxon>Culex</taxon>
    </lineage>
</organism>
<evidence type="ECO:0000313" key="1">
    <source>
        <dbReference type="EMBL" id="CAG6465440.1"/>
    </source>
</evidence>
<accession>A0A8D8B028</accession>
<proteinExistence type="predicted"/>
<reference evidence="1" key="1">
    <citation type="submission" date="2021-05" db="EMBL/GenBank/DDBJ databases">
        <authorList>
            <person name="Alioto T."/>
            <person name="Alioto T."/>
            <person name="Gomez Garrido J."/>
        </authorList>
    </citation>
    <scope>NUCLEOTIDE SEQUENCE</scope>
</reference>
<dbReference type="AlphaFoldDB" id="A0A8D8B028"/>
<protein>
    <submittedName>
        <fullName evidence="1">(northern house mosquito) hypothetical protein</fullName>
    </submittedName>
</protein>
<sequence length="139" mass="15923">MCRKSPYWKFRNFQNFQNQRKKTCRNYKTPTQITFTLKKGKSLGTLIWFTTASGSIRPFTEPVTPSGSVRIGENTGVLRCFKSLKITRILSHVTSIRMGTSKLRENRSCSPLSRLFRSCSESAGKRIKREKPKGLPCRA</sequence>
<dbReference type="EMBL" id="HBUE01053352">
    <property type="protein sequence ID" value="CAG6465437.1"/>
    <property type="molecule type" value="Transcribed_RNA"/>
</dbReference>
<dbReference type="EMBL" id="HBUE01053355">
    <property type="protein sequence ID" value="CAG6465440.1"/>
    <property type="molecule type" value="Transcribed_RNA"/>
</dbReference>